<evidence type="ECO:0000259" key="11">
    <source>
        <dbReference type="PROSITE" id="PS51309"/>
    </source>
</evidence>
<accession>A0AAV9IXK3</accession>
<feature type="compositionally biased region" description="Polar residues" evidence="9">
    <location>
        <begin position="73"/>
        <end position="84"/>
    </location>
</feature>
<organism evidence="12 13">
    <name type="scientific">Cyanidium caldarium</name>
    <name type="common">Red alga</name>
    <dbReference type="NCBI Taxonomy" id="2771"/>
    <lineage>
        <taxon>Eukaryota</taxon>
        <taxon>Rhodophyta</taxon>
        <taxon>Bangiophyceae</taxon>
        <taxon>Cyanidiales</taxon>
        <taxon>Cyanidiaceae</taxon>
        <taxon>Cyanidium</taxon>
    </lineage>
</organism>
<feature type="compositionally biased region" description="Low complexity" evidence="9">
    <location>
        <begin position="847"/>
        <end position="862"/>
    </location>
</feature>
<dbReference type="PROSITE" id="PS50102">
    <property type="entry name" value="RRM"/>
    <property type="match status" value="4"/>
</dbReference>
<dbReference type="GO" id="GO:0003723">
    <property type="term" value="F:RNA binding"/>
    <property type="evidence" value="ECO:0007669"/>
    <property type="project" value="UniProtKB-UniRule"/>
</dbReference>
<feature type="domain" description="RRM" evidence="10">
    <location>
        <begin position="207"/>
        <end position="284"/>
    </location>
</feature>
<dbReference type="EMBL" id="JANCYW010000009">
    <property type="protein sequence ID" value="KAK4536816.1"/>
    <property type="molecule type" value="Genomic_DNA"/>
</dbReference>
<evidence type="ECO:0000256" key="4">
    <source>
        <dbReference type="ARBA" id="ARBA00022490"/>
    </source>
</evidence>
<feature type="region of interest" description="Disordered" evidence="9">
    <location>
        <begin position="1"/>
        <end position="112"/>
    </location>
</feature>
<protein>
    <recommendedName>
        <fullName evidence="14">PABP</fullName>
    </recommendedName>
</protein>
<dbReference type="PANTHER" id="PTHR24012">
    <property type="entry name" value="RNA BINDING PROTEIN"/>
    <property type="match status" value="1"/>
</dbReference>
<dbReference type="Pfam" id="PF00658">
    <property type="entry name" value="MLLE"/>
    <property type="match status" value="1"/>
</dbReference>
<dbReference type="FunFam" id="3.30.70.330:FF:000651">
    <property type="entry name" value="Poly(A) binding protein cytoplasmic 1 like"/>
    <property type="match status" value="1"/>
</dbReference>
<dbReference type="SMART" id="SM00361">
    <property type="entry name" value="RRM_1"/>
    <property type="match status" value="3"/>
</dbReference>
<dbReference type="CDD" id="cd12379">
    <property type="entry name" value="RRM2_I_PABPs"/>
    <property type="match status" value="1"/>
</dbReference>
<keyword evidence="13" id="KW-1185">Reference proteome</keyword>
<comment type="similarity">
    <text evidence="3">Belongs to the polyadenylate-binding protein type-1 family.</text>
</comment>
<evidence type="ECO:0000313" key="12">
    <source>
        <dbReference type="EMBL" id="KAK4536816.1"/>
    </source>
</evidence>
<feature type="compositionally biased region" description="Polar residues" evidence="9">
    <location>
        <begin position="1"/>
        <end position="11"/>
    </location>
</feature>
<keyword evidence="7" id="KW-0539">Nucleus</keyword>
<comment type="caution">
    <text evidence="12">The sequence shown here is derived from an EMBL/GenBank/DDBJ whole genome shotgun (WGS) entry which is preliminary data.</text>
</comment>
<dbReference type="InterPro" id="IPR003954">
    <property type="entry name" value="RRM_euk-type"/>
</dbReference>
<gene>
    <name evidence="12" type="ORF">CDCA_CDCA09G2841</name>
</gene>
<evidence type="ECO:0000256" key="8">
    <source>
        <dbReference type="PROSITE-ProRule" id="PRU00176"/>
    </source>
</evidence>
<keyword evidence="5" id="KW-0677">Repeat</keyword>
<evidence type="ECO:0000256" key="6">
    <source>
        <dbReference type="ARBA" id="ARBA00022884"/>
    </source>
</evidence>
<dbReference type="Proteomes" id="UP001301350">
    <property type="component" value="Unassembled WGS sequence"/>
</dbReference>
<dbReference type="SMART" id="SM00360">
    <property type="entry name" value="RRM"/>
    <property type="match status" value="4"/>
</dbReference>
<feature type="region of interest" description="Disordered" evidence="9">
    <location>
        <begin position="843"/>
        <end position="886"/>
    </location>
</feature>
<evidence type="ECO:0000256" key="5">
    <source>
        <dbReference type="ARBA" id="ARBA00022737"/>
    </source>
</evidence>
<feature type="region of interest" description="Disordered" evidence="9">
    <location>
        <begin position="334"/>
        <end position="376"/>
    </location>
</feature>
<evidence type="ECO:0000259" key="10">
    <source>
        <dbReference type="PROSITE" id="PS50102"/>
    </source>
</evidence>
<dbReference type="SUPFAM" id="SSF54928">
    <property type="entry name" value="RNA-binding domain, RBD"/>
    <property type="match status" value="3"/>
</dbReference>
<dbReference type="CDD" id="cd12381">
    <property type="entry name" value="RRM4_I_PABPs"/>
    <property type="match status" value="1"/>
</dbReference>
<feature type="domain" description="RRM" evidence="10">
    <location>
        <begin position="451"/>
        <end position="528"/>
    </location>
</feature>
<evidence type="ECO:0000313" key="13">
    <source>
        <dbReference type="Proteomes" id="UP001301350"/>
    </source>
</evidence>
<feature type="compositionally biased region" description="Low complexity" evidence="9">
    <location>
        <begin position="52"/>
        <end position="72"/>
    </location>
</feature>
<evidence type="ECO:0000256" key="3">
    <source>
        <dbReference type="ARBA" id="ARBA00008557"/>
    </source>
</evidence>
<dbReference type="AlphaFoldDB" id="A0AAV9IXK3"/>
<comment type="subcellular location">
    <subcellularLocation>
        <location evidence="2">Cytoplasm</location>
    </subcellularLocation>
    <subcellularLocation>
        <location evidence="1">Nucleus</location>
    </subcellularLocation>
</comment>
<dbReference type="InterPro" id="IPR045305">
    <property type="entry name" value="RRM2_I_PABPs"/>
</dbReference>
<dbReference type="Gene3D" id="1.10.1900.10">
    <property type="entry name" value="c-terminal domain of poly(a) binding protein"/>
    <property type="match status" value="1"/>
</dbReference>
<evidence type="ECO:0008006" key="14">
    <source>
        <dbReference type="Google" id="ProtNLM"/>
    </source>
</evidence>
<dbReference type="InterPro" id="IPR002004">
    <property type="entry name" value="PABP_HYD_C"/>
</dbReference>
<dbReference type="InterPro" id="IPR000504">
    <property type="entry name" value="RRM_dom"/>
</dbReference>
<dbReference type="InterPro" id="IPR036053">
    <property type="entry name" value="PABP-dom"/>
</dbReference>
<keyword evidence="6 8" id="KW-0694">RNA-binding</keyword>
<evidence type="ECO:0000256" key="9">
    <source>
        <dbReference type="SAM" id="MobiDB-lite"/>
    </source>
</evidence>
<dbReference type="GO" id="GO:0005737">
    <property type="term" value="C:cytoplasm"/>
    <property type="evidence" value="ECO:0007669"/>
    <property type="project" value="UniProtKB-SubCell"/>
</dbReference>
<evidence type="ECO:0000256" key="7">
    <source>
        <dbReference type="ARBA" id="ARBA00023242"/>
    </source>
</evidence>
<dbReference type="PROSITE" id="PS51309">
    <property type="entry name" value="PABC"/>
    <property type="match status" value="1"/>
</dbReference>
<evidence type="ECO:0000256" key="1">
    <source>
        <dbReference type="ARBA" id="ARBA00004123"/>
    </source>
</evidence>
<dbReference type="GO" id="GO:0005634">
    <property type="term" value="C:nucleus"/>
    <property type="evidence" value="ECO:0007669"/>
    <property type="project" value="UniProtKB-SubCell"/>
</dbReference>
<feature type="domain" description="RRM" evidence="10">
    <location>
        <begin position="116"/>
        <end position="197"/>
    </location>
</feature>
<proteinExistence type="inferred from homology"/>
<dbReference type="SUPFAM" id="SSF63570">
    <property type="entry name" value="PABC (PABP) domain"/>
    <property type="match status" value="1"/>
</dbReference>
<dbReference type="Gene3D" id="3.30.70.330">
    <property type="match status" value="4"/>
</dbReference>
<sequence>MADEPANQQAGASLVARSAGGQEAQSFNGPAAAATGQKVAGTPSPPTSYVQAAAVAPTPAPAAAPTSVPGAAETTNGPAESGSSAAPLPEGAVPPATTAVAPGAPRTGASSELPNVSLYVGDLHPDVVEQNLFELFSSVGPVVSVRVCRDVVTRRSLGYAYVNFQSAEDAERAMDVLNYYEGPLTKDKAIRIMWKRSDPSNRRNPEGNVFIKNLSKEVDNKSLYDTFSAFGKVLSCKLGTNDRGESLGYAFVHFEDAEVAKLVIAKTNGMLLAGQKMYVSEFIPRWERAAAGEAAIKFTNVYVKNLDESLCNQEELTKLFSPFGSITSIFVPTETVRERRRRSQPGDDDAAASSKQGEDKDAAGGNEGAAAATAAADEYEVVEVTRPRGFAFVNFEKPDHAAAAVSALNGMQLQGRELYVGRSQKKSEREAMLRSQKEQERVERQQKLADTNLFVKNLSDDVDEDRLREEFSRFGTITSLRIMRDERGQSRGFGFVAFSQPDEAIKAVTEMNLRIVGQKPVYVAPAQRKEQRRAQIEASRAAMMRAQMGYMMPGMGAAAPPSMYPQMVAAGMAPPPPPPGAFAYPYGMAPMQPPMGMGRGGPPMPPGMAANYASLGAGSGGGGQAPGMDASAMAALQRSMAGMHMSMPMGMHGRMPYGVAAMPPGAGGNASGPMGAPGMMMRAAPRQARVGGRGGGAAGVNNGGAAVGMAAGGPGYKMPGRAGAPMGGMLGMAPMGGMPGAPGMAPMGGMPGAAPGATAPLTVQMLANADPKQQKQMLGERLYPLVYHRLVRQNKRDLAPKITGMLLEMDNSEVLHLVESPEALHEKIDEALEVLEQHLASMRAKEATASAGGSGEQQAAATDAQPEPPRSSAAADAPSPGAAPSA</sequence>
<feature type="compositionally biased region" description="Low complexity" evidence="9">
    <location>
        <begin position="91"/>
        <end position="109"/>
    </location>
</feature>
<keyword evidence="4" id="KW-0963">Cytoplasm</keyword>
<feature type="domain" description="RRM" evidence="10">
    <location>
        <begin position="299"/>
        <end position="425"/>
    </location>
</feature>
<reference evidence="12 13" key="1">
    <citation type="submission" date="2022-07" db="EMBL/GenBank/DDBJ databases">
        <title>Genome-wide signatures of adaptation to extreme environments.</title>
        <authorList>
            <person name="Cho C.H."/>
            <person name="Yoon H.S."/>
        </authorList>
    </citation>
    <scope>NUCLEOTIDE SEQUENCE [LARGE SCALE GENOMIC DNA]</scope>
    <source>
        <strain evidence="12 13">DBV 063 E5</strain>
    </source>
</reference>
<name>A0AAV9IXK3_CYACA</name>
<dbReference type="Pfam" id="PF00076">
    <property type="entry name" value="RRM_1"/>
    <property type="match status" value="5"/>
</dbReference>
<dbReference type="InterPro" id="IPR035979">
    <property type="entry name" value="RBD_domain_sf"/>
</dbReference>
<evidence type="ECO:0000256" key="2">
    <source>
        <dbReference type="ARBA" id="ARBA00004496"/>
    </source>
</evidence>
<dbReference type="SMART" id="SM00517">
    <property type="entry name" value="PolyA"/>
    <property type="match status" value="1"/>
</dbReference>
<feature type="domain" description="PABC" evidence="11">
    <location>
        <begin position="758"/>
        <end position="840"/>
    </location>
</feature>
<feature type="compositionally biased region" description="Low complexity" evidence="9">
    <location>
        <begin position="870"/>
        <end position="886"/>
    </location>
</feature>
<dbReference type="InterPro" id="IPR012677">
    <property type="entry name" value="Nucleotide-bd_a/b_plait_sf"/>
</dbReference>